<comment type="catalytic activity">
    <reaction evidence="1">
        <text>ATP + protein L-histidine = ADP + protein N-phospho-L-histidine.</text>
        <dbReference type="EC" id="2.7.13.3"/>
    </reaction>
</comment>
<dbReference type="Pfam" id="PF01590">
    <property type="entry name" value="GAF"/>
    <property type="match status" value="1"/>
</dbReference>
<evidence type="ECO:0000256" key="1">
    <source>
        <dbReference type="ARBA" id="ARBA00000085"/>
    </source>
</evidence>
<evidence type="ECO:0000256" key="2">
    <source>
        <dbReference type="ARBA" id="ARBA00012438"/>
    </source>
</evidence>
<keyword evidence="3" id="KW-0597">Phosphoprotein</keyword>
<dbReference type="PANTHER" id="PTHR42878">
    <property type="entry name" value="TWO-COMPONENT HISTIDINE KINASE"/>
    <property type="match status" value="1"/>
</dbReference>
<dbReference type="Gene3D" id="1.10.287.130">
    <property type="match status" value="1"/>
</dbReference>
<dbReference type="InterPro" id="IPR005467">
    <property type="entry name" value="His_kinase_dom"/>
</dbReference>
<dbReference type="EC" id="2.7.13.3" evidence="2"/>
<reference evidence="10 11" key="1">
    <citation type="submission" date="2019-07" db="EMBL/GenBank/DDBJ databases">
        <title>Qingshengfaniella alkalisoli gen. nov., sp. nov., isolated from saline soil.</title>
        <authorList>
            <person name="Xu L."/>
            <person name="Huang X.-X."/>
            <person name="Sun J.-Q."/>
        </authorList>
    </citation>
    <scope>NUCLEOTIDE SEQUENCE [LARGE SCALE GENOMIC DNA]</scope>
    <source>
        <strain evidence="10 11">DSM 27279</strain>
    </source>
</reference>
<dbReference type="Gene3D" id="3.30.565.10">
    <property type="entry name" value="Histidine kinase-like ATPase, C-terminal domain"/>
    <property type="match status" value="1"/>
</dbReference>
<dbReference type="SUPFAM" id="SSF55874">
    <property type="entry name" value="ATPase domain of HSP90 chaperone/DNA topoisomerase II/histidine kinase"/>
    <property type="match status" value="1"/>
</dbReference>
<organism evidence="10 11">
    <name type="scientific">Verticiella sediminum</name>
    <dbReference type="NCBI Taxonomy" id="1247510"/>
    <lineage>
        <taxon>Bacteria</taxon>
        <taxon>Pseudomonadati</taxon>
        <taxon>Pseudomonadota</taxon>
        <taxon>Betaproteobacteria</taxon>
        <taxon>Burkholderiales</taxon>
        <taxon>Alcaligenaceae</taxon>
        <taxon>Verticiella</taxon>
    </lineage>
</organism>
<dbReference type="SMART" id="SM00388">
    <property type="entry name" value="HisKA"/>
    <property type="match status" value="1"/>
</dbReference>
<protein>
    <recommendedName>
        <fullName evidence="2">histidine kinase</fullName>
        <ecNumber evidence="2">2.7.13.3</ecNumber>
    </recommendedName>
</protein>
<dbReference type="OrthoDB" id="9812260at2"/>
<dbReference type="SMART" id="SM00065">
    <property type="entry name" value="GAF"/>
    <property type="match status" value="1"/>
</dbReference>
<dbReference type="AlphaFoldDB" id="A0A556AX03"/>
<dbReference type="InterPro" id="IPR050351">
    <property type="entry name" value="BphY/WalK/GraS-like"/>
</dbReference>
<feature type="domain" description="Histidine kinase" evidence="9">
    <location>
        <begin position="178"/>
        <end position="388"/>
    </location>
</feature>
<dbReference type="EMBL" id="VLTJ01000009">
    <property type="protein sequence ID" value="TSH97467.1"/>
    <property type="molecule type" value="Genomic_DNA"/>
</dbReference>
<dbReference type="SUPFAM" id="SSF47384">
    <property type="entry name" value="Homodimeric domain of signal transducing histidine kinase"/>
    <property type="match status" value="1"/>
</dbReference>
<evidence type="ECO:0000256" key="8">
    <source>
        <dbReference type="ARBA" id="ARBA00023012"/>
    </source>
</evidence>
<proteinExistence type="predicted"/>
<dbReference type="PRINTS" id="PR00344">
    <property type="entry name" value="BCTRLSENSOR"/>
</dbReference>
<evidence type="ECO:0000256" key="7">
    <source>
        <dbReference type="ARBA" id="ARBA00022840"/>
    </source>
</evidence>
<dbReference type="PANTHER" id="PTHR42878:SF7">
    <property type="entry name" value="SENSOR HISTIDINE KINASE GLRK"/>
    <property type="match status" value="1"/>
</dbReference>
<dbReference type="GO" id="GO:0030295">
    <property type="term" value="F:protein kinase activator activity"/>
    <property type="evidence" value="ECO:0007669"/>
    <property type="project" value="TreeGrafter"/>
</dbReference>
<evidence type="ECO:0000313" key="10">
    <source>
        <dbReference type="EMBL" id="TSH97467.1"/>
    </source>
</evidence>
<dbReference type="GO" id="GO:0005524">
    <property type="term" value="F:ATP binding"/>
    <property type="evidence" value="ECO:0007669"/>
    <property type="project" value="UniProtKB-KW"/>
</dbReference>
<evidence type="ECO:0000259" key="9">
    <source>
        <dbReference type="PROSITE" id="PS50109"/>
    </source>
</evidence>
<accession>A0A556AX03</accession>
<sequence length="388" mass="41782">MQTLNRDLAIVAGIDVVPRILQLACAATGMRFAAVARVTSERWIACSVQDDLAFGLAPGGELRVETTMCGQIFQHHQAVVIPCVSEDPRFREHSIATLYGLDSYLSVPIFRHGEFFGTLCAIDTRPARSDLADAARTFELFAQLIGFHLETADCLEQSVQALRVEQERAHLREQFMAVLGHDLRSPLASIGVGVQALQHRVEDLRSQAVLKVMGRSVQRMSDLIGDVLDLARSRLGNGLAVVKDADAPLAPFLEQVIAEVRSAAPGAVIDADLRIDVPIACDRARMAQLLSNLLANALTHGSPVEPIQVRAVVAGDTLLLWVANRGTPIDPAVMPRLFQPFFRPAGAARGGLGLGLFIVAQIAMAHGGAVAVDSTAEETRFTVRIPVA</sequence>
<evidence type="ECO:0000313" key="11">
    <source>
        <dbReference type="Proteomes" id="UP000318405"/>
    </source>
</evidence>
<keyword evidence="8" id="KW-0902">Two-component regulatory system</keyword>
<dbReference type="PROSITE" id="PS50109">
    <property type="entry name" value="HIS_KIN"/>
    <property type="match status" value="1"/>
</dbReference>
<dbReference type="CDD" id="cd00075">
    <property type="entry name" value="HATPase"/>
    <property type="match status" value="1"/>
</dbReference>
<dbReference type="Pfam" id="PF02518">
    <property type="entry name" value="HATPase_c"/>
    <property type="match status" value="1"/>
</dbReference>
<evidence type="ECO:0000256" key="3">
    <source>
        <dbReference type="ARBA" id="ARBA00022553"/>
    </source>
</evidence>
<dbReference type="Proteomes" id="UP000318405">
    <property type="component" value="Unassembled WGS sequence"/>
</dbReference>
<dbReference type="Gene3D" id="3.30.450.40">
    <property type="match status" value="1"/>
</dbReference>
<dbReference type="Pfam" id="PF00512">
    <property type="entry name" value="HisKA"/>
    <property type="match status" value="1"/>
</dbReference>
<name>A0A556AX03_9BURK</name>
<gene>
    <name evidence="10" type="ORF">FOZ76_05970</name>
</gene>
<dbReference type="InterPro" id="IPR003594">
    <property type="entry name" value="HATPase_dom"/>
</dbReference>
<dbReference type="InterPro" id="IPR004358">
    <property type="entry name" value="Sig_transdc_His_kin-like_C"/>
</dbReference>
<dbReference type="GO" id="GO:0000155">
    <property type="term" value="F:phosphorelay sensor kinase activity"/>
    <property type="evidence" value="ECO:0007669"/>
    <property type="project" value="InterPro"/>
</dbReference>
<keyword evidence="4" id="KW-0808">Transferase</keyword>
<keyword evidence="11" id="KW-1185">Reference proteome</keyword>
<dbReference type="CDD" id="cd00082">
    <property type="entry name" value="HisKA"/>
    <property type="match status" value="1"/>
</dbReference>
<keyword evidence="5" id="KW-0547">Nucleotide-binding</keyword>
<keyword evidence="7" id="KW-0067">ATP-binding</keyword>
<evidence type="ECO:0000256" key="6">
    <source>
        <dbReference type="ARBA" id="ARBA00022777"/>
    </source>
</evidence>
<evidence type="ECO:0000256" key="4">
    <source>
        <dbReference type="ARBA" id="ARBA00022679"/>
    </source>
</evidence>
<dbReference type="InterPro" id="IPR003661">
    <property type="entry name" value="HisK_dim/P_dom"/>
</dbReference>
<dbReference type="InterPro" id="IPR036097">
    <property type="entry name" value="HisK_dim/P_sf"/>
</dbReference>
<dbReference type="SMART" id="SM00387">
    <property type="entry name" value="HATPase_c"/>
    <property type="match status" value="1"/>
</dbReference>
<keyword evidence="6 10" id="KW-0418">Kinase</keyword>
<dbReference type="GO" id="GO:0007234">
    <property type="term" value="P:osmosensory signaling via phosphorelay pathway"/>
    <property type="evidence" value="ECO:0007669"/>
    <property type="project" value="TreeGrafter"/>
</dbReference>
<dbReference type="GO" id="GO:0000156">
    <property type="term" value="F:phosphorelay response regulator activity"/>
    <property type="evidence" value="ECO:0007669"/>
    <property type="project" value="TreeGrafter"/>
</dbReference>
<dbReference type="InterPro" id="IPR029016">
    <property type="entry name" value="GAF-like_dom_sf"/>
</dbReference>
<dbReference type="SUPFAM" id="SSF55781">
    <property type="entry name" value="GAF domain-like"/>
    <property type="match status" value="1"/>
</dbReference>
<comment type="caution">
    <text evidence="10">The sequence shown here is derived from an EMBL/GenBank/DDBJ whole genome shotgun (WGS) entry which is preliminary data.</text>
</comment>
<evidence type="ECO:0000256" key="5">
    <source>
        <dbReference type="ARBA" id="ARBA00022741"/>
    </source>
</evidence>
<dbReference type="InterPro" id="IPR003018">
    <property type="entry name" value="GAF"/>
</dbReference>
<dbReference type="InterPro" id="IPR036890">
    <property type="entry name" value="HATPase_C_sf"/>
</dbReference>